<dbReference type="Pfam" id="PF21039">
    <property type="entry name" value="CEP104_ZnF"/>
    <property type="match status" value="1"/>
</dbReference>
<dbReference type="PANTHER" id="PTHR13371">
    <property type="entry name" value="GLYCINE-, GLUTAMATE-, THIENYLCYCLOHEXYLPIPERIDINE-BINDING PROTEIN"/>
    <property type="match status" value="1"/>
</dbReference>
<evidence type="ECO:0000256" key="1">
    <source>
        <dbReference type="SAM" id="Coils"/>
    </source>
</evidence>
<feature type="domain" description="F5/8 type C" evidence="3">
    <location>
        <begin position="1"/>
        <end position="145"/>
    </location>
</feature>
<protein>
    <submittedName>
        <fullName evidence="4">Glutamate</fullName>
    </submittedName>
    <submittedName>
        <fullName evidence="5">Thienylcyclohexylpiperidine-binding protein</fullName>
    </submittedName>
</protein>
<keyword evidence="1" id="KW-0175">Coiled coil</keyword>
<feature type="region of interest" description="Disordered" evidence="2">
    <location>
        <begin position="314"/>
        <end position="345"/>
    </location>
</feature>
<organism evidence="4">
    <name type="scientific">Hexamita inflata</name>
    <dbReference type="NCBI Taxonomy" id="28002"/>
    <lineage>
        <taxon>Eukaryota</taxon>
        <taxon>Metamonada</taxon>
        <taxon>Diplomonadida</taxon>
        <taxon>Hexamitidae</taxon>
        <taxon>Hexamitinae</taxon>
        <taxon>Hexamita</taxon>
    </lineage>
</organism>
<evidence type="ECO:0000313" key="4">
    <source>
        <dbReference type="EMBL" id="CAI9947679.1"/>
    </source>
</evidence>
<dbReference type="Pfam" id="PF21038">
    <property type="entry name" value="CEP104_N"/>
    <property type="match status" value="1"/>
</dbReference>
<dbReference type="GO" id="GO:0005929">
    <property type="term" value="C:cilium"/>
    <property type="evidence" value="ECO:0007669"/>
    <property type="project" value="TreeGrafter"/>
</dbReference>
<dbReference type="InterPro" id="IPR008979">
    <property type="entry name" value="Galactose-bd-like_sf"/>
</dbReference>
<dbReference type="SUPFAM" id="SSF49785">
    <property type="entry name" value="Galactose-binding domain-like"/>
    <property type="match status" value="1"/>
</dbReference>
<evidence type="ECO:0000313" key="5">
    <source>
        <dbReference type="EMBL" id="CAL6074941.1"/>
    </source>
</evidence>
<dbReference type="InterPro" id="IPR052607">
    <property type="entry name" value="CEP104-like"/>
</dbReference>
<dbReference type="InterPro" id="IPR000421">
    <property type="entry name" value="FA58C"/>
</dbReference>
<dbReference type="InterPro" id="IPR048738">
    <property type="entry name" value="CEP104_Znf"/>
</dbReference>
<feature type="region of interest" description="Disordered" evidence="2">
    <location>
        <begin position="1"/>
        <end position="23"/>
    </location>
</feature>
<feature type="coiled-coil region" evidence="1">
    <location>
        <begin position="202"/>
        <end position="229"/>
    </location>
</feature>
<proteinExistence type="predicted"/>
<evidence type="ECO:0000259" key="3">
    <source>
        <dbReference type="PROSITE" id="PS50022"/>
    </source>
</evidence>
<comment type="caution">
    <text evidence="4">The sequence shown here is derived from an EMBL/GenBank/DDBJ whole genome shotgun (WGS) entry which is preliminary data.</text>
</comment>
<dbReference type="AlphaFoldDB" id="A0AA86UAF4"/>
<gene>
    <name evidence="4" type="ORF">HINF_LOCUS35324</name>
    <name evidence="5" type="ORF">HINF_LOCUS56965</name>
</gene>
<dbReference type="PANTHER" id="PTHR13371:SF0">
    <property type="entry name" value="CENTROSOMAL PROTEIN OF 104 KDA"/>
    <property type="match status" value="1"/>
</dbReference>
<evidence type="ECO:0000256" key="2">
    <source>
        <dbReference type="SAM" id="MobiDB-lite"/>
    </source>
</evidence>
<reference evidence="4" key="1">
    <citation type="submission" date="2023-06" db="EMBL/GenBank/DDBJ databases">
        <authorList>
            <person name="Kurt Z."/>
        </authorList>
    </citation>
    <scope>NUCLEOTIDE SEQUENCE</scope>
</reference>
<accession>A0AA86UAF4</accession>
<name>A0AA86UAF4_9EUKA</name>
<dbReference type="PROSITE" id="PS50022">
    <property type="entry name" value="FA58C_3"/>
    <property type="match status" value="1"/>
</dbReference>
<feature type="compositionally biased region" description="Polar residues" evidence="2">
    <location>
        <begin position="314"/>
        <end position="328"/>
    </location>
</feature>
<reference evidence="5 6" key="2">
    <citation type="submission" date="2024-07" db="EMBL/GenBank/DDBJ databases">
        <authorList>
            <person name="Akdeniz Z."/>
        </authorList>
    </citation>
    <scope>NUCLEOTIDE SEQUENCE [LARGE SCALE GENOMIC DNA]</scope>
</reference>
<dbReference type="Gene3D" id="2.60.120.260">
    <property type="entry name" value="Galactose-binding domain-like"/>
    <property type="match status" value="1"/>
</dbReference>
<dbReference type="EMBL" id="CAXDID020000311">
    <property type="protein sequence ID" value="CAL6074941.1"/>
    <property type="molecule type" value="Genomic_DNA"/>
</dbReference>
<sequence>MDQDPILQTRVYDSSPSDMNHPPQAVLEGNPLSSGWRTAPDTAFPAFLTLELDGLYEVSSVQFVAHELYVPQDVELFTASSSPAIEWVRLGVVKMGTAAQHNARERKTFKFSIKARLVKFQFSDYVNLKNSTGQISLTSVQVRGKRVIGQQQVQQPMITEQIQKKAQEWSKYFELIEQHKIRLDELIQDAVDCDDYINADRYLVAIKKLDGLKEALEQLQIRKLEAIKHQDFKAAQQIKQATTQICDLIEKDLNEQIMILNNEKKVAPVQQKPDLQQSVNQSQIQPPSQISKSHIVDQINGAKAEQQLVSKTQVAGRSGSPPINQIKQPTGAKKFDFNDPNMDPSQLKAKDMNFKMTEEEERRYQELINGKMKKQKQTDEEIQQQMEQVLKSRPAEFQLDLIEQEAANLIISNTKFPVKPFNFEEFSGILTSLWTKDDNKPAELTGKQMASDEYANLTKDGIPEMVIRLLFSKNLEHVREGVRFIDACIKNDQRRWAVAAMWAVKIVHQQPNQAMLAVCQWLYSRIYLALLNKYTDMKYTDKFTINLSFPNVSDQVCKQKDNSVVLCYFRLKYVHNIVFEDNKVEDYLNNLIPNKVEFYNDLLFLMRPLIERLTSPTKPAKVVATNVLATLSSFLCFSPKNFFNILISKAQIDKQVRNTDDNALERDQKYQMIVETRAVSAKSYIQNAPWLITETSAKVLLDFITWVLPYAQRTDLKNATIFLIKEIYQFEQVDGVKMVVTLLNKNLKSATLLKNITQELVELDKQQRVPPQVIYVEGNKNDKNDQPRIVSLKQTAEKQIDLTDFPPGVCQFCTHEVTKDLKEVEGKMWTHLLKDCSCCCICPSCHQVVEICYLPMHVCGDRECSGQKDYAYKLDLCEHCQLPFEESLLQQHEAQCQVSLKGDQLVCPLCGVILDGGEDALIHYSELKCQANPRTSQEFQDIIKQKMDKRGD</sequence>
<dbReference type="EMBL" id="CATOUU010000779">
    <property type="protein sequence ID" value="CAI9947679.1"/>
    <property type="molecule type" value="Genomic_DNA"/>
</dbReference>
<evidence type="ECO:0000313" key="6">
    <source>
        <dbReference type="Proteomes" id="UP001642409"/>
    </source>
</evidence>
<dbReference type="Proteomes" id="UP001642409">
    <property type="component" value="Unassembled WGS sequence"/>
</dbReference>
<dbReference type="InterPro" id="IPR048739">
    <property type="entry name" value="CEP104_N"/>
</dbReference>
<keyword evidence="6" id="KW-1185">Reference proteome</keyword>